<evidence type="ECO:0000313" key="8">
    <source>
        <dbReference type="Proteomes" id="UP001321486"/>
    </source>
</evidence>
<dbReference type="PANTHER" id="PTHR45947:SF3">
    <property type="entry name" value="SULFOQUINOVOSYL TRANSFERASE SQD2"/>
    <property type="match status" value="1"/>
</dbReference>
<keyword evidence="8" id="KW-1185">Reference proteome</keyword>
<dbReference type="RefSeq" id="WP_350271711.1">
    <property type="nucleotide sequence ID" value="NZ_AP027732.1"/>
</dbReference>
<evidence type="ECO:0000256" key="1">
    <source>
        <dbReference type="ARBA" id="ARBA00021292"/>
    </source>
</evidence>
<dbReference type="InterPro" id="IPR001296">
    <property type="entry name" value="Glyco_trans_1"/>
</dbReference>
<keyword evidence="3" id="KW-0808">Transferase</keyword>
<feature type="region of interest" description="Disordered" evidence="4">
    <location>
        <begin position="417"/>
        <end position="450"/>
    </location>
</feature>
<feature type="domain" description="Glycosyl transferase family 1" evidence="5">
    <location>
        <begin position="241"/>
        <end position="385"/>
    </location>
</feature>
<dbReference type="EMBL" id="AP027732">
    <property type="protein sequence ID" value="BDZ50884.1"/>
    <property type="molecule type" value="Genomic_DNA"/>
</dbReference>
<evidence type="ECO:0000259" key="6">
    <source>
        <dbReference type="Pfam" id="PF13439"/>
    </source>
</evidence>
<gene>
    <name evidence="7" type="ORF">GCM10025867_31250</name>
</gene>
<evidence type="ECO:0000256" key="4">
    <source>
        <dbReference type="SAM" id="MobiDB-lite"/>
    </source>
</evidence>
<accession>A0ABN6Y0R2</accession>
<evidence type="ECO:0000256" key="2">
    <source>
        <dbReference type="ARBA" id="ARBA00022676"/>
    </source>
</evidence>
<sequence>MSAPSHDDRSDSHDDSAVPTSVAKAGSAPRPDGSKAPLRVLIAGDTFPPDVNGAANFTERLAVGLAGRGHDVHIVVPAATRRHGTFHEEHGDATLTVHRLNSTRWPLHDWLRFATPWTVQRNTRPIVDSFAPDVVHIQSHIVIGRGLTKVARDRGIRVIATNHFMPDNLVDHAPPMPKKLLDWIARRAWQDSANTYKHAQAVTTPTRKAAGYLEAATGIRGVYAISCGIDASHYVARRDRPKTNRILFVGRVTAEKNIDVLLKAMTKLPGDLDATLTIVGGGDLLGKLKQMSADLGLAGRVTFAGYLSDDELRQTLTGSTVFCMPSTAELQSIASLEAMASGLPVVLADAMALPHLIDEGSNGYLFTPGDADDLAAKLTAVLTKSDDDYIAMREASLHMIEPHDINRTLDTFEKLYRGEKVAPKPPTPPRRPPADPRRGAVAQPVRASDS</sequence>
<dbReference type="InterPro" id="IPR050194">
    <property type="entry name" value="Glycosyltransferase_grp1"/>
</dbReference>
<dbReference type="Pfam" id="PF00534">
    <property type="entry name" value="Glycos_transf_1"/>
    <property type="match status" value="1"/>
</dbReference>
<dbReference type="InterPro" id="IPR028098">
    <property type="entry name" value="Glyco_trans_4-like_N"/>
</dbReference>
<dbReference type="Proteomes" id="UP001321486">
    <property type="component" value="Chromosome"/>
</dbReference>
<protein>
    <recommendedName>
        <fullName evidence="1">D-inositol 3-phosphate glycosyltransferase</fullName>
    </recommendedName>
</protein>
<feature type="compositionally biased region" description="Basic and acidic residues" evidence="4">
    <location>
        <begin position="1"/>
        <end position="16"/>
    </location>
</feature>
<dbReference type="SUPFAM" id="SSF53756">
    <property type="entry name" value="UDP-Glycosyltransferase/glycogen phosphorylase"/>
    <property type="match status" value="1"/>
</dbReference>
<organism evidence="7 8">
    <name type="scientific">Frondihabitans sucicola</name>
    <dbReference type="NCBI Taxonomy" id="1268041"/>
    <lineage>
        <taxon>Bacteria</taxon>
        <taxon>Bacillati</taxon>
        <taxon>Actinomycetota</taxon>
        <taxon>Actinomycetes</taxon>
        <taxon>Micrococcales</taxon>
        <taxon>Microbacteriaceae</taxon>
        <taxon>Frondihabitans</taxon>
    </lineage>
</organism>
<evidence type="ECO:0000256" key="3">
    <source>
        <dbReference type="ARBA" id="ARBA00022679"/>
    </source>
</evidence>
<dbReference type="Gene3D" id="3.40.50.2000">
    <property type="entry name" value="Glycogen Phosphorylase B"/>
    <property type="match status" value="2"/>
</dbReference>
<dbReference type="PANTHER" id="PTHR45947">
    <property type="entry name" value="SULFOQUINOVOSYL TRANSFERASE SQD2"/>
    <property type="match status" value="1"/>
</dbReference>
<dbReference type="Pfam" id="PF13439">
    <property type="entry name" value="Glyco_transf_4"/>
    <property type="match status" value="1"/>
</dbReference>
<feature type="region of interest" description="Disordered" evidence="4">
    <location>
        <begin position="1"/>
        <end position="36"/>
    </location>
</feature>
<reference evidence="8" key="1">
    <citation type="journal article" date="2019" name="Int. J. Syst. Evol. Microbiol.">
        <title>The Global Catalogue of Microorganisms (GCM) 10K type strain sequencing project: providing services to taxonomists for standard genome sequencing and annotation.</title>
        <authorList>
            <consortium name="The Broad Institute Genomics Platform"/>
            <consortium name="The Broad Institute Genome Sequencing Center for Infectious Disease"/>
            <person name="Wu L."/>
            <person name="Ma J."/>
        </authorList>
    </citation>
    <scope>NUCLEOTIDE SEQUENCE [LARGE SCALE GENOMIC DNA]</scope>
    <source>
        <strain evidence="8">NBRC 108728</strain>
    </source>
</reference>
<feature type="domain" description="Glycosyltransferase subfamily 4-like N-terminal" evidence="6">
    <location>
        <begin position="51"/>
        <end position="232"/>
    </location>
</feature>
<evidence type="ECO:0000313" key="7">
    <source>
        <dbReference type="EMBL" id="BDZ50884.1"/>
    </source>
</evidence>
<name>A0ABN6Y0R2_9MICO</name>
<proteinExistence type="predicted"/>
<keyword evidence="2" id="KW-0328">Glycosyltransferase</keyword>
<evidence type="ECO:0000259" key="5">
    <source>
        <dbReference type="Pfam" id="PF00534"/>
    </source>
</evidence>